<dbReference type="SUPFAM" id="SSF48371">
    <property type="entry name" value="ARM repeat"/>
    <property type="match status" value="1"/>
</dbReference>
<feature type="compositionally biased region" description="Polar residues" evidence="1">
    <location>
        <begin position="566"/>
        <end position="580"/>
    </location>
</feature>
<dbReference type="InterPro" id="IPR040144">
    <property type="entry name" value="RAP1GDS1"/>
</dbReference>
<dbReference type="Gene3D" id="1.25.10.10">
    <property type="entry name" value="Leucine-rich Repeat Variant"/>
    <property type="match status" value="1"/>
</dbReference>
<evidence type="ECO:0000313" key="2">
    <source>
        <dbReference type="EMBL" id="KAJ8986441.1"/>
    </source>
</evidence>
<reference evidence="2" key="1">
    <citation type="submission" date="2023-01" db="EMBL/GenBank/DDBJ databases">
        <title>Exophiala dermititidis isolated from Cystic Fibrosis Patient.</title>
        <authorList>
            <person name="Kurbessoian T."/>
            <person name="Crocker A."/>
            <person name="Murante D."/>
            <person name="Hogan D.A."/>
            <person name="Stajich J.E."/>
        </authorList>
    </citation>
    <scope>NUCLEOTIDE SEQUENCE</scope>
    <source>
        <strain evidence="2">Ex8</strain>
    </source>
</reference>
<feature type="compositionally biased region" description="Polar residues" evidence="1">
    <location>
        <begin position="1"/>
        <end position="10"/>
    </location>
</feature>
<dbReference type="PANTHER" id="PTHR10957">
    <property type="entry name" value="RAP1 GTPASE-GDP DISSOCIATION STIMULATOR 1"/>
    <property type="match status" value="1"/>
</dbReference>
<comment type="caution">
    <text evidence="2">The sequence shown here is derived from an EMBL/GenBank/DDBJ whole genome shotgun (WGS) entry which is preliminary data.</text>
</comment>
<feature type="compositionally biased region" description="Polar residues" evidence="1">
    <location>
        <begin position="220"/>
        <end position="229"/>
    </location>
</feature>
<dbReference type="AlphaFoldDB" id="A0AAN6ELK0"/>
<feature type="region of interest" description="Disordered" evidence="1">
    <location>
        <begin position="213"/>
        <end position="235"/>
    </location>
</feature>
<dbReference type="InterPro" id="IPR016024">
    <property type="entry name" value="ARM-type_fold"/>
</dbReference>
<proteinExistence type="predicted"/>
<dbReference type="EMBL" id="JAJGCB010000037">
    <property type="protein sequence ID" value="KAJ8986441.1"/>
    <property type="molecule type" value="Genomic_DNA"/>
</dbReference>
<sequence length="880" mass="95688">MESTSTSSQAEACLKLSNELAEHPPSGPEFNTQHEKAISSLKKAAEDLSDSKAEVKQAMRVLTEYFHAVSGPGPSASHPHPPLSTLLAKATREDPIWRPRFGLLERSDSQENYLQSTGGAAPDSILEVARRIIARPWHESESSREFDREQIRSALRIIANCCADNNVNRSVIVRRNGIEALMDMLREKRECDLVIPTLYNVCVDYDEAAVDSKGNPLRLPQQSSTSNGQEAGPPAVNAAEQKLGMAWDVSRNLTSVETLLGARELAQNCLATLADLVEMASRVALHGMHYLVHGPTGDDTVEIQHPSGRRLIQSLLSEGADLATFPECRVSICQAIMNILSQPGCFEALIDIDGAIWKLVHLPYGSDQDQKEVENDDENEDEELLQPYRNAILKFVYGISALDAYADKFDPESSLIRDCIQSLDQHKYKAEISQSGGPTAFLDTMPCAPICVLLANSITTANRAARIAKSSRLASNIKTLVASSDDLEVLLPAVDLSVRLAICREGQDALHDAGMMSVMHKLVKPRSQTDAVGLEIQRKAVTLIRLMIKGRPEYLGDLGPEPGGRLSTNNDTADRQSSAASDPILAPVMSLFKNTDDASTKTEIGRLSIELVRQSFQRPARSSTDSSVRTSKPLATMDGEAKLLMLLSGRSATHGATLDRDIFPTPVDAMGYIITSLTRPSSTTPQTSQQQQLLTTTPSLSNASIGVAAPTTSGSPSGEIYAAEGEAWFGLALLARLETDAAKPAILATLARNDGELLKRLRLIITRGSWASLEDMSDTPDTKSDNDEYDDDEDNGSIPHNQNRGRLPPPDARYQNAKSLVMLLLRRRYETQPAPQLQALTSRTTTDVLAASDGSPSHAAVLEELRALALEMGFGLDELE</sequence>
<accession>A0AAN6ELK0</accession>
<evidence type="ECO:0000313" key="3">
    <source>
        <dbReference type="Proteomes" id="UP001161757"/>
    </source>
</evidence>
<dbReference type="Proteomes" id="UP001161757">
    <property type="component" value="Unassembled WGS sequence"/>
</dbReference>
<feature type="region of interest" description="Disordered" evidence="1">
    <location>
        <begin position="556"/>
        <end position="580"/>
    </location>
</feature>
<dbReference type="InterPro" id="IPR011989">
    <property type="entry name" value="ARM-like"/>
</dbReference>
<organism evidence="2 3">
    <name type="scientific">Exophiala dermatitidis</name>
    <name type="common">Black yeast-like fungus</name>
    <name type="synonym">Wangiella dermatitidis</name>
    <dbReference type="NCBI Taxonomy" id="5970"/>
    <lineage>
        <taxon>Eukaryota</taxon>
        <taxon>Fungi</taxon>
        <taxon>Dikarya</taxon>
        <taxon>Ascomycota</taxon>
        <taxon>Pezizomycotina</taxon>
        <taxon>Eurotiomycetes</taxon>
        <taxon>Chaetothyriomycetidae</taxon>
        <taxon>Chaetothyriales</taxon>
        <taxon>Herpotrichiellaceae</taxon>
        <taxon>Exophiala</taxon>
    </lineage>
</organism>
<dbReference type="GO" id="GO:0005085">
    <property type="term" value="F:guanyl-nucleotide exchange factor activity"/>
    <property type="evidence" value="ECO:0007669"/>
    <property type="project" value="InterPro"/>
</dbReference>
<gene>
    <name evidence="2" type="ORF">HRR80_009433</name>
</gene>
<feature type="region of interest" description="Disordered" evidence="1">
    <location>
        <begin position="774"/>
        <end position="813"/>
    </location>
</feature>
<name>A0AAN6ELK0_EXODE</name>
<evidence type="ECO:0000256" key="1">
    <source>
        <dbReference type="SAM" id="MobiDB-lite"/>
    </source>
</evidence>
<protein>
    <submittedName>
        <fullName evidence="2">Uncharacterized protein</fullName>
    </submittedName>
</protein>
<feature type="region of interest" description="Disordered" evidence="1">
    <location>
        <begin position="1"/>
        <end position="32"/>
    </location>
</feature>